<evidence type="ECO:0000256" key="1">
    <source>
        <dbReference type="SAM" id="MobiDB-lite"/>
    </source>
</evidence>
<gene>
    <name evidence="2" type="ORF">D2T33_05425</name>
</gene>
<accession>A0A443IZS1</accession>
<organism evidence="2 3">
    <name type="scientific">Paenirhodobacter populi</name>
    <dbReference type="NCBI Taxonomy" id="2306993"/>
    <lineage>
        <taxon>Bacteria</taxon>
        <taxon>Pseudomonadati</taxon>
        <taxon>Pseudomonadota</taxon>
        <taxon>Alphaproteobacteria</taxon>
        <taxon>Rhodobacterales</taxon>
        <taxon>Rhodobacter group</taxon>
        <taxon>Paenirhodobacter</taxon>
    </lineage>
</organism>
<dbReference type="Proteomes" id="UP000285710">
    <property type="component" value="Unassembled WGS sequence"/>
</dbReference>
<sequence>MGIIDRIKGAFAVGSQSTEISAAGHQSPEISASVGSSYDGADRMNLEMARWSPPLSSADGDILDSKETLDARGRDMVRNDPLISNAVDLYRNGTVGTKMILNARPNGKAIGLTDEQVDAFQEEAEALFEVYAYSERCYIDAAGRMNLTDIVRLAVGGSVFSGEFLGTFEYFQDRPFRTAIQIVDPDRLSNPDHAMDTMTLRGGVERDSYGGPKAYHIRTAHPGDFYGTSALSKWKRVPARTPWGRLLVLHVFEAMRADQTRGVAKMVAALRQMKMTSKFNDVALQNAVIQALVVATLESDLNPIEAYRLLGGDETGTANPDALAEVNDAYLREALSFMKAGQTAKMNGAMIPYLPLGTKLNAKALGDGNLGTAFETSLIRKIAAGLGVSHEELSKNLSEVSFAGIKAAMAQTFQQMQAVKRAVADKVATAIYRNWLEEVVGRGLIKSLPEHTRGDWIMRGVNLDALSACTWIGAARGSIDEYNEVRAAKIRYDMGLTTMEHECARMGLDWREVQKQRRREANYLKTDVPAVPQTETVPASDTKAAADTEERLAAVEEFVEDQLNDR</sequence>
<protein>
    <submittedName>
        <fullName evidence="2">Phage portal protein</fullName>
    </submittedName>
</protein>
<dbReference type="Pfam" id="PF05136">
    <property type="entry name" value="Phage_portal_2"/>
    <property type="match status" value="1"/>
</dbReference>
<dbReference type="GO" id="GO:0019068">
    <property type="term" value="P:virion assembly"/>
    <property type="evidence" value="ECO:0007669"/>
    <property type="project" value="InterPro"/>
</dbReference>
<feature type="region of interest" description="Disordered" evidence="1">
    <location>
        <begin position="529"/>
        <end position="548"/>
    </location>
</feature>
<dbReference type="AlphaFoldDB" id="A0A443IZS1"/>
<dbReference type="GO" id="GO:0005198">
    <property type="term" value="F:structural molecule activity"/>
    <property type="evidence" value="ECO:0007669"/>
    <property type="project" value="InterPro"/>
</dbReference>
<keyword evidence="3" id="KW-1185">Reference proteome</keyword>
<reference evidence="2 3" key="2">
    <citation type="submission" date="2019-01" db="EMBL/GenBank/DDBJ databases">
        <authorList>
            <person name="Li Y."/>
        </authorList>
    </citation>
    <scope>NUCLEOTIDE SEQUENCE [LARGE SCALE GENOMIC DNA]</scope>
    <source>
        <strain evidence="2 3">2D-5</strain>
    </source>
</reference>
<reference evidence="2 3" key="1">
    <citation type="submission" date="2019-01" db="EMBL/GenBank/DDBJ databases">
        <title>Sinorhodobacter populi sp. nov. isolated from the symptomatic bark tissue of Populus euramericana canker.</title>
        <authorList>
            <person name="Xu G."/>
        </authorList>
    </citation>
    <scope>NUCLEOTIDE SEQUENCE [LARGE SCALE GENOMIC DNA]</scope>
    <source>
        <strain evidence="2 3">2D-5</strain>
    </source>
</reference>
<name>A0A443IZS1_9RHOB</name>
<proteinExistence type="predicted"/>
<evidence type="ECO:0000313" key="3">
    <source>
        <dbReference type="Proteomes" id="UP000285710"/>
    </source>
</evidence>
<dbReference type="RefSeq" id="WP_128269121.1">
    <property type="nucleotide sequence ID" value="NZ_SAUW01000004.1"/>
</dbReference>
<evidence type="ECO:0000313" key="2">
    <source>
        <dbReference type="EMBL" id="RWR13838.1"/>
    </source>
</evidence>
<dbReference type="NCBIfam" id="TIGR01539">
    <property type="entry name" value="portal_lambda"/>
    <property type="match status" value="1"/>
</dbReference>
<dbReference type="InterPro" id="IPR006429">
    <property type="entry name" value="Phage_lambda_portal"/>
</dbReference>
<comment type="caution">
    <text evidence="2">The sequence shown here is derived from an EMBL/GenBank/DDBJ whole genome shotgun (WGS) entry which is preliminary data.</text>
</comment>
<dbReference type="EMBL" id="SAUW01000004">
    <property type="protein sequence ID" value="RWR13838.1"/>
    <property type="molecule type" value="Genomic_DNA"/>
</dbReference>